<protein>
    <submittedName>
        <fullName evidence="10">Germination protein, Ger(X)C family</fullName>
    </submittedName>
</protein>
<dbReference type="OrthoDB" id="2370124at2"/>
<dbReference type="AlphaFoldDB" id="A0A1M4UVJ9"/>
<proteinExistence type="inferred from homology"/>
<organism evidence="10 11">
    <name type="scientific">Seinonella peptonophila</name>
    <dbReference type="NCBI Taxonomy" id="112248"/>
    <lineage>
        <taxon>Bacteria</taxon>
        <taxon>Bacillati</taxon>
        <taxon>Bacillota</taxon>
        <taxon>Bacilli</taxon>
        <taxon>Bacillales</taxon>
        <taxon>Thermoactinomycetaceae</taxon>
        <taxon>Seinonella</taxon>
    </lineage>
</organism>
<keyword evidence="7" id="KW-0449">Lipoprotein</keyword>
<evidence type="ECO:0000256" key="6">
    <source>
        <dbReference type="ARBA" id="ARBA00023139"/>
    </source>
</evidence>
<keyword evidence="6" id="KW-0564">Palmitate</keyword>
<feature type="domain" description="Spore germination protein N-terminal" evidence="9">
    <location>
        <begin position="24"/>
        <end position="195"/>
    </location>
</feature>
<dbReference type="Proteomes" id="UP000184476">
    <property type="component" value="Unassembled WGS sequence"/>
</dbReference>
<evidence type="ECO:0000313" key="11">
    <source>
        <dbReference type="Proteomes" id="UP000184476"/>
    </source>
</evidence>
<evidence type="ECO:0000256" key="3">
    <source>
        <dbReference type="ARBA" id="ARBA00022544"/>
    </source>
</evidence>
<keyword evidence="3" id="KW-0309">Germination</keyword>
<evidence type="ECO:0000313" key="10">
    <source>
        <dbReference type="EMBL" id="SHE60801.1"/>
    </source>
</evidence>
<evidence type="ECO:0000256" key="1">
    <source>
        <dbReference type="ARBA" id="ARBA00004635"/>
    </source>
</evidence>
<dbReference type="STRING" id="112248.SAMN05444392_10249"/>
<feature type="domain" description="Spore germination GerAC-like C-terminal" evidence="8">
    <location>
        <begin position="207"/>
        <end position="369"/>
    </location>
</feature>
<dbReference type="GO" id="GO:0009847">
    <property type="term" value="P:spore germination"/>
    <property type="evidence" value="ECO:0007669"/>
    <property type="project" value="InterPro"/>
</dbReference>
<evidence type="ECO:0000259" key="8">
    <source>
        <dbReference type="Pfam" id="PF05504"/>
    </source>
</evidence>
<keyword evidence="11" id="KW-1185">Reference proteome</keyword>
<keyword evidence="5" id="KW-0472">Membrane</keyword>
<evidence type="ECO:0000256" key="7">
    <source>
        <dbReference type="ARBA" id="ARBA00023288"/>
    </source>
</evidence>
<sequence length="372" mass="42466">MNKRILCNLLCLVIMVVPLIGCWDMEEIEDRNQVIAMGIDKKGKEFELTIQMPVPINIVGGKAGGGGGKAVETFSETGSSLTQMIAKLQEQVNRRLFLGHLRVVIFGEDVAKDGVYRFLDLLMRTPDVSRKVKMVTTSGKAKDILNHPIEMDKINSTFIDSMIQTGITFKSMTSTILADLVSDIENKKRQPILNELVMNKKGYRWVGISLFKKDRKIGRLNTIEATPLLQIREQKFGDPIKINCSTGAGEKGTIEFRPIDIEKDISVIKNRMVRIAIEIEGEIVEKTCNLNLSKRQTIPRIEQKIRSKYHELARRVINRAQRQYQTDIFNLGAHVYAFHPGFYRQHNWSHNFANIPIQLVYKIHIRRFGLDS</sequence>
<evidence type="ECO:0000259" key="9">
    <source>
        <dbReference type="Pfam" id="PF25198"/>
    </source>
</evidence>
<evidence type="ECO:0000256" key="5">
    <source>
        <dbReference type="ARBA" id="ARBA00023136"/>
    </source>
</evidence>
<dbReference type="Pfam" id="PF25198">
    <property type="entry name" value="Spore_GerAC_N"/>
    <property type="match status" value="1"/>
</dbReference>
<dbReference type="EMBL" id="FQVL01000002">
    <property type="protein sequence ID" value="SHE60801.1"/>
    <property type="molecule type" value="Genomic_DNA"/>
</dbReference>
<dbReference type="PANTHER" id="PTHR35789:SF1">
    <property type="entry name" value="SPORE GERMINATION PROTEIN B3"/>
    <property type="match status" value="1"/>
</dbReference>
<dbReference type="NCBIfam" id="TIGR02887">
    <property type="entry name" value="spore_ger_x_C"/>
    <property type="match status" value="1"/>
</dbReference>
<dbReference type="Pfam" id="PF05504">
    <property type="entry name" value="Spore_GerAC"/>
    <property type="match status" value="1"/>
</dbReference>
<comment type="subcellular location">
    <subcellularLocation>
        <location evidence="1">Membrane</location>
        <topology evidence="1">Lipid-anchor</topology>
    </subcellularLocation>
</comment>
<dbReference type="InterPro" id="IPR046953">
    <property type="entry name" value="Spore_GerAC-like_C"/>
</dbReference>
<accession>A0A1M4UVJ9</accession>
<keyword evidence="4" id="KW-0732">Signal</keyword>
<dbReference type="GO" id="GO:0016020">
    <property type="term" value="C:membrane"/>
    <property type="evidence" value="ECO:0007669"/>
    <property type="project" value="UniProtKB-SubCell"/>
</dbReference>
<dbReference type="InterPro" id="IPR057336">
    <property type="entry name" value="GerAC_N"/>
</dbReference>
<gene>
    <name evidence="10" type="ORF">SAMN05444392_10249</name>
</gene>
<name>A0A1M4UVJ9_9BACL</name>
<reference evidence="10 11" key="1">
    <citation type="submission" date="2016-11" db="EMBL/GenBank/DDBJ databases">
        <authorList>
            <person name="Jaros S."/>
            <person name="Januszkiewicz K."/>
            <person name="Wedrychowicz H."/>
        </authorList>
    </citation>
    <scope>NUCLEOTIDE SEQUENCE [LARGE SCALE GENOMIC DNA]</scope>
    <source>
        <strain evidence="10 11">DSM 44666</strain>
    </source>
</reference>
<evidence type="ECO:0000256" key="2">
    <source>
        <dbReference type="ARBA" id="ARBA00007886"/>
    </source>
</evidence>
<evidence type="ECO:0000256" key="4">
    <source>
        <dbReference type="ARBA" id="ARBA00022729"/>
    </source>
</evidence>
<dbReference type="InterPro" id="IPR038501">
    <property type="entry name" value="Spore_GerAC_C_sf"/>
</dbReference>
<dbReference type="Gene3D" id="3.30.300.210">
    <property type="entry name" value="Nutrient germinant receptor protein C, domain 3"/>
    <property type="match status" value="1"/>
</dbReference>
<dbReference type="InterPro" id="IPR008844">
    <property type="entry name" value="Spore_GerAC-like"/>
</dbReference>
<dbReference type="PANTHER" id="PTHR35789">
    <property type="entry name" value="SPORE GERMINATION PROTEIN B3"/>
    <property type="match status" value="1"/>
</dbReference>
<comment type="similarity">
    <text evidence="2">Belongs to the GerABKC lipoprotein family.</text>
</comment>